<reference evidence="2 3" key="1">
    <citation type="submission" date="2018-08" db="EMBL/GenBank/DDBJ databases">
        <title>Recombination of ecologically and evolutionarily significant loci maintains genetic cohesion in the Pseudomonas syringae species complex.</title>
        <authorList>
            <person name="Dillon M."/>
            <person name="Thakur S."/>
            <person name="Almeida R.N.D."/>
            <person name="Weir B.S."/>
            <person name="Guttman D.S."/>
        </authorList>
    </citation>
    <scope>NUCLEOTIDE SEQUENCE [LARGE SCALE GENOMIC DNA]</scope>
    <source>
        <strain evidence="2 3">ICMP 3353</strain>
    </source>
</reference>
<keyword evidence="1" id="KW-0812">Transmembrane</keyword>
<comment type="caution">
    <text evidence="2">The sequence shown here is derived from an EMBL/GenBank/DDBJ whole genome shotgun (WGS) entry which is preliminary data.</text>
</comment>
<gene>
    <name evidence="2" type="ORF">ALQ04_02288</name>
</gene>
<feature type="transmembrane region" description="Helical" evidence="1">
    <location>
        <begin position="137"/>
        <end position="157"/>
    </location>
</feature>
<accession>A0A3M4LMT7</accession>
<feature type="transmembrane region" description="Helical" evidence="1">
    <location>
        <begin position="72"/>
        <end position="98"/>
    </location>
</feature>
<evidence type="ECO:0000313" key="3">
    <source>
        <dbReference type="Proteomes" id="UP000277236"/>
    </source>
</evidence>
<protein>
    <submittedName>
        <fullName evidence="2">Uncharacterized protein</fullName>
    </submittedName>
</protein>
<feature type="transmembrane region" description="Helical" evidence="1">
    <location>
        <begin position="110"/>
        <end position="130"/>
    </location>
</feature>
<evidence type="ECO:0000313" key="2">
    <source>
        <dbReference type="EMBL" id="RMQ42797.1"/>
    </source>
</evidence>
<dbReference type="Proteomes" id="UP000277236">
    <property type="component" value="Unassembled WGS sequence"/>
</dbReference>
<name>A0A3M4LMT7_PSECI</name>
<feature type="transmembrane region" description="Helical" evidence="1">
    <location>
        <begin position="18"/>
        <end position="35"/>
    </location>
</feature>
<dbReference type="EMBL" id="RBRE01000076">
    <property type="protein sequence ID" value="RMQ42797.1"/>
    <property type="molecule type" value="Genomic_DNA"/>
</dbReference>
<keyword evidence="1" id="KW-1133">Transmembrane helix</keyword>
<evidence type="ECO:0000256" key="1">
    <source>
        <dbReference type="SAM" id="Phobius"/>
    </source>
</evidence>
<proteinExistence type="predicted"/>
<sequence length="264" mass="28413">MQDALSARHGRIPMNQSGYLCLAFMIAVGCLSFFLQPEAVGVSFALIALFSGSYFVYFLIKNNLHHGIIRGLLLSVLILALAAIPILGWIIVIGFVIYNISKAVDGLKSLIPDVLSSAVIYILLCARVAFDIRDPLAIAVLAGIYLVAAVVYCRNLNGLSTENALFKMSIMWLSIPFAVLTIISIVSALGNLFRTISSTITYTVMRPQVVSAHMRGGIQIDEYTRNISNTVNATVTKVVPGVGGVVTTSMAGEVAQKVKDEKGE</sequence>
<dbReference type="AlphaFoldDB" id="A0A3M4LMT7"/>
<organism evidence="2 3">
    <name type="scientific">Pseudomonas cichorii</name>
    <dbReference type="NCBI Taxonomy" id="36746"/>
    <lineage>
        <taxon>Bacteria</taxon>
        <taxon>Pseudomonadati</taxon>
        <taxon>Pseudomonadota</taxon>
        <taxon>Gammaproteobacteria</taxon>
        <taxon>Pseudomonadales</taxon>
        <taxon>Pseudomonadaceae</taxon>
        <taxon>Pseudomonas</taxon>
    </lineage>
</organism>
<keyword evidence="1" id="KW-0472">Membrane</keyword>
<feature type="transmembrane region" description="Helical" evidence="1">
    <location>
        <begin position="41"/>
        <end position="60"/>
    </location>
</feature>
<feature type="transmembrane region" description="Helical" evidence="1">
    <location>
        <begin position="169"/>
        <end position="193"/>
    </location>
</feature>